<name>A0A1H2LB79_9ACTN</name>
<evidence type="ECO:0000259" key="5">
    <source>
        <dbReference type="PROSITE" id="PS50977"/>
    </source>
</evidence>
<dbReference type="Pfam" id="PF17754">
    <property type="entry name" value="TetR_C_14"/>
    <property type="match status" value="1"/>
</dbReference>
<dbReference type="SUPFAM" id="SSF46689">
    <property type="entry name" value="Homeodomain-like"/>
    <property type="match status" value="1"/>
</dbReference>
<feature type="domain" description="HTH tetR-type" evidence="5">
    <location>
        <begin position="7"/>
        <end position="67"/>
    </location>
</feature>
<evidence type="ECO:0000256" key="3">
    <source>
        <dbReference type="ARBA" id="ARBA00023163"/>
    </source>
</evidence>
<dbReference type="Gene3D" id="1.10.357.10">
    <property type="entry name" value="Tetracycline Repressor, domain 2"/>
    <property type="match status" value="1"/>
</dbReference>
<proteinExistence type="predicted"/>
<evidence type="ECO:0000313" key="7">
    <source>
        <dbReference type="Proteomes" id="UP000182977"/>
    </source>
</evidence>
<keyword evidence="1" id="KW-0805">Transcription regulation</keyword>
<dbReference type="PANTHER" id="PTHR30055:SF234">
    <property type="entry name" value="HTH-TYPE TRANSCRIPTIONAL REGULATOR BETI"/>
    <property type="match status" value="1"/>
</dbReference>
<dbReference type="PROSITE" id="PS50977">
    <property type="entry name" value="HTH_TETR_2"/>
    <property type="match status" value="1"/>
</dbReference>
<sequence>MRDERKQRTRERVAATALRLFAERGFEAVSVAEVARVAGVTEKTVFNHFATKEDLVYSGDQRFEAQLVGAIGARPPGTPVAAAVAGFLLDLYAGFGGDPARQERQAVLARLVTASPALRARERRILARYAATLREHVARELGVDGDEDDLRPQVIAEALIAAHGVVIGAFRRATLSGAPPEAYAPRVLASAREAFGLLAGLP</sequence>
<dbReference type="Pfam" id="PF00440">
    <property type="entry name" value="TetR_N"/>
    <property type="match status" value="1"/>
</dbReference>
<dbReference type="EMBL" id="LT629791">
    <property type="protein sequence ID" value="SDU77706.1"/>
    <property type="molecule type" value="Genomic_DNA"/>
</dbReference>
<dbReference type="PANTHER" id="PTHR30055">
    <property type="entry name" value="HTH-TYPE TRANSCRIPTIONAL REGULATOR RUTR"/>
    <property type="match status" value="1"/>
</dbReference>
<evidence type="ECO:0000256" key="1">
    <source>
        <dbReference type="ARBA" id="ARBA00023015"/>
    </source>
</evidence>
<dbReference type="Proteomes" id="UP000182977">
    <property type="component" value="Chromosome I"/>
</dbReference>
<gene>
    <name evidence="6" type="ORF">SAMN04488563_5610</name>
</gene>
<dbReference type="AlphaFoldDB" id="A0A1H2LB79"/>
<reference evidence="7" key="1">
    <citation type="submission" date="2016-10" db="EMBL/GenBank/DDBJ databases">
        <authorList>
            <person name="Varghese N."/>
            <person name="Submissions S."/>
        </authorList>
    </citation>
    <scope>NUCLEOTIDE SEQUENCE [LARGE SCALE GENOMIC DNA]</scope>
    <source>
        <strain evidence="7">DSM 45079</strain>
    </source>
</reference>
<keyword evidence="2 4" id="KW-0238">DNA-binding</keyword>
<dbReference type="GO" id="GO:0003700">
    <property type="term" value="F:DNA-binding transcription factor activity"/>
    <property type="evidence" value="ECO:0007669"/>
    <property type="project" value="TreeGrafter"/>
</dbReference>
<dbReference type="STRING" id="419479.SAMN04488563_5610"/>
<evidence type="ECO:0000256" key="2">
    <source>
        <dbReference type="ARBA" id="ARBA00023125"/>
    </source>
</evidence>
<dbReference type="GO" id="GO:0000976">
    <property type="term" value="F:transcription cis-regulatory region binding"/>
    <property type="evidence" value="ECO:0007669"/>
    <property type="project" value="TreeGrafter"/>
</dbReference>
<keyword evidence="7" id="KW-1185">Reference proteome</keyword>
<dbReference type="InterPro" id="IPR009057">
    <property type="entry name" value="Homeodomain-like_sf"/>
</dbReference>
<dbReference type="Gene3D" id="1.10.10.60">
    <property type="entry name" value="Homeodomain-like"/>
    <property type="match status" value="1"/>
</dbReference>
<dbReference type="InterPro" id="IPR001647">
    <property type="entry name" value="HTH_TetR"/>
</dbReference>
<organism evidence="6 7">
    <name type="scientific">Jiangella alkaliphila</name>
    <dbReference type="NCBI Taxonomy" id="419479"/>
    <lineage>
        <taxon>Bacteria</taxon>
        <taxon>Bacillati</taxon>
        <taxon>Actinomycetota</taxon>
        <taxon>Actinomycetes</taxon>
        <taxon>Jiangellales</taxon>
        <taxon>Jiangellaceae</taxon>
        <taxon>Jiangella</taxon>
    </lineage>
</organism>
<evidence type="ECO:0000256" key="4">
    <source>
        <dbReference type="PROSITE-ProRule" id="PRU00335"/>
    </source>
</evidence>
<evidence type="ECO:0000313" key="6">
    <source>
        <dbReference type="EMBL" id="SDU77706.1"/>
    </source>
</evidence>
<keyword evidence="3" id="KW-0804">Transcription</keyword>
<dbReference type="InterPro" id="IPR050109">
    <property type="entry name" value="HTH-type_TetR-like_transc_reg"/>
</dbReference>
<feature type="DNA-binding region" description="H-T-H motif" evidence="4">
    <location>
        <begin position="30"/>
        <end position="49"/>
    </location>
</feature>
<protein>
    <submittedName>
        <fullName evidence="6">DNA-binding transcriptional regulator, AcrR family</fullName>
    </submittedName>
</protein>
<accession>A0A1H2LB79</accession>
<dbReference type="InterPro" id="IPR041347">
    <property type="entry name" value="MftR_C"/>
</dbReference>
<dbReference type="PRINTS" id="PR00455">
    <property type="entry name" value="HTHTETR"/>
</dbReference>